<dbReference type="Gene3D" id="3.40.350.10">
    <property type="entry name" value="Creatinase/prolidase N-terminal domain"/>
    <property type="match status" value="2"/>
</dbReference>
<keyword evidence="3" id="KW-0378">Hydrolase</keyword>
<evidence type="ECO:0000256" key="1">
    <source>
        <dbReference type="ARBA" id="ARBA00008766"/>
    </source>
</evidence>
<dbReference type="FunFam" id="3.40.350.10:FF:000003">
    <property type="entry name" value="Xaa-pro aminopeptidase P"/>
    <property type="match status" value="1"/>
</dbReference>
<organism evidence="5">
    <name type="scientific">Rhizophagus irregularis (strain DAOM 181602 / DAOM 197198 / MUCL 43194)</name>
    <name type="common">Arbuscular mycorrhizal fungus</name>
    <name type="synonym">Glomus intraradices</name>
    <dbReference type="NCBI Taxonomy" id="747089"/>
    <lineage>
        <taxon>Eukaryota</taxon>
        <taxon>Fungi</taxon>
        <taxon>Fungi incertae sedis</taxon>
        <taxon>Mucoromycota</taxon>
        <taxon>Glomeromycotina</taxon>
        <taxon>Glomeromycetes</taxon>
        <taxon>Glomerales</taxon>
        <taxon>Glomeraceae</taxon>
        <taxon>Rhizophagus</taxon>
    </lineage>
</organism>
<dbReference type="InterPro" id="IPR029149">
    <property type="entry name" value="Creatin/AminoP/Spt16_N"/>
</dbReference>
<dbReference type="InterPro" id="IPR050422">
    <property type="entry name" value="X-Pro_aminopeptidase_P"/>
</dbReference>
<dbReference type="Pfam" id="PF16189">
    <property type="entry name" value="Creatinase_N_2"/>
    <property type="match status" value="1"/>
</dbReference>
<dbReference type="PANTHER" id="PTHR43763:SF6">
    <property type="entry name" value="XAA-PRO AMINOPEPTIDASE 1"/>
    <property type="match status" value="1"/>
</dbReference>
<dbReference type="EMBL" id="KI297218">
    <property type="protein sequence ID" value="ESA00420.1"/>
    <property type="molecule type" value="Genomic_DNA"/>
</dbReference>
<keyword evidence="2" id="KW-0479">Metal-binding</keyword>
<sequence>MSNNKNASEIQAVDTTERITKLRTLFKKEEYNLTAYVIPSEDAHQSEYTAACDARRAFISGFTGSAGLAVVSTDDAALFTDGRYFLQANKQLDHNWTLMKQGIPDVPTWQEYLVQNLPKDSRIGIDPTLITACDAKTLKESLGKVGSSLVSTEENLVDLVWGNARPPRPCNPANVLPSKYTGRSHDDKIANLREELSKENYYGFVVSALDEIACL</sequence>
<accession>U9SWY3</accession>
<dbReference type="InterPro" id="IPR000587">
    <property type="entry name" value="Creatinase_N"/>
</dbReference>
<protein>
    <recommendedName>
        <fullName evidence="4">Creatinase N-terminal domain-containing protein</fullName>
    </recommendedName>
</protein>
<name>U9SWY3_RHIID</name>
<comment type="similarity">
    <text evidence="1">Belongs to the peptidase M24B family.</text>
</comment>
<dbReference type="GO" id="GO:0046872">
    <property type="term" value="F:metal ion binding"/>
    <property type="evidence" value="ECO:0007669"/>
    <property type="project" value="UniProtKB-KW"/>
</dbReference>
<dbReference type="Pfam" id="PF01321">
    <property type="entry name" value="Creatinase_N"/>
    <property type="match status" value="1"/>
</dbReference>
<feature type="domain" description="Creatinase N-terminal" evidence="4">
    <location>
        <begin position="18"/>
        <end position="154"/>
    </location>
</feature>
<reference evidence="5" key="1">
    <citation type="submission" date="2013-07" db="EMBL/GenBank/DDBJ databases">
        <title>The genome of an arbuscular mycorrhizal fungus provides insights into the evolution of the oldest plant symbiosis.</title>
        <authorList>
            <consortium name="DOE Joint Genome Institute"/>
            <person name="Tisserant E."/>
            <person name="Malbreil M."/>
            <person name="Kuo A."/>
            <person name="Kohler A."/>
            <person name="Symeonidi A."/>
            <person name="Balestrini R."/>
            <person name="Charron P."/>
            <person name="Duensing N."/>
            <person name="Frei-dit-Frey N."/>
            <person name="Gianinazzi-Pearson V."/>
            <person name="Gilbert B."/>
            <person name="Handa Y."/>
            <person name="Hijri M."/>
            <person name="Kaul R."/>
            <person name="Kawaguchi M."/>
            <person name="Krajinski F."/>
            <person name="Lammers P."/>
            <person name="Lapierre D."/>
            <person name="Masclaux F.G."/>
            <person name="Murat C."/>
            <person name="Morin E."/>
            <person name="Ndikumana S."/>
            <person name="Pagni M."/>
            <person name="Petitpierre D."/>
            <person name="Requena N."/>
            <person name="Rosikiewicz P."/>
            <person name="Riley R."/>
            <person name="Saito K."/>
            <person name="San Clemente H."/>
            <person name="Shapiro H."/>
            <person name="van Tuinen D."/>
            <person name="Becard G."/>
            <person name="Bonfante P."/>
            <person name="Paszkowski U."/>
            <person name="Shachar-Hill Y."/>
            <person name="Young J.P."/>
            <person name="Sanders I.R."/>
            <person name="Henrissat B."/>
            <person name="Rensing S.A."/>
            <person name="Grigoriev I.V."/>
            <person name="Corradi N."/>
            <person name="Roux C."/>
            <person name="Martin F."/>
        </authorList>
    </citation>
    <scope>NUCLEOTIDE SEQUENCE</scope>
    <source>
        <strain evidence="5">DAOM 197198</strain>
    </source>
</reference>
<evidence type="ECO:0000313" key="5">
    <source>
        <dbReference type="EMBL" id="ESA00420.1"/>
    </source>
</evidence>
<gene>
    <name evidence="5" type="ORF">GLOINDRAFT_269780</name>
</gene>
<dbReference type="AlphaFoldDB" id="U9SWY3"/>
<dbReference type="PANTHER" id="PTHR43763">
    <property type="entry name" value="XAA-PRO AMINOPEPTIDASE 1"/>
    <property type="match status" value="1"/>
</dbReference>
<dbReference type="HOGENOM" id="CLU_011781_0_1_1"/>
<dbReference type="GO" id="GO:0016787">
    <property type="term" value="F:hydrolase activity"/>
    <property type="evidence" value="ECO:0007669"/>
    <property type="project" value="UniProtKB-KW"/>
</dbReference>
<evidence type="ECO:0000259" key="4">
    <source>
        <dbReference type="Pfam" id="PF01321"/>
    </source>
</evidence>
<evidence type="ECO:0000256" key="2">
    <source>
        <dbReference type="ARBA" id="ARBA00022723"/>
    </source>
</evidence>
<evidence type="ECO:0000256" key="3">
    <source>
        <dbReference type="ARBA" id="ARBA00022801"/>
    </source>
</evidence>
<dbReference type="SUPFAM" id="SSF53092">
    <property type="entry name" value="Creatinase/prolidase N-terminal domain"/>
    <property type="match status" value="1"/>
</dbReference>
<dbReference type="VEuPathDB" id="FungiDB:RhiirFUN_022606"/>
<dbReference type="eggNOG" id="KOG2413">
    <property type="taxonomic scope" value="Eukaryota"/>
</dbReference>
<proteinExistence type="inferred from homology"/>